<evidence type="ECO:0000256" key="1">
    <source>
        <dbReference type="ARBA" id="ARBA00023002"/>
    </source>
</evidence>
<dbReference type="GO" id="GO:0051287">
    <property type="term" value="F:NAD binding"/>
    <property type="evidence" value="ECO:0007669"/>
    <property type="project" value="InterPro"/>
</dbReference>
<dbReference type="Proteomes" id="UP000319296">
    <property type="component" value="Unassembled WGS sequence"/>
</dbReference>
<name>A0A519BKW5_9DELT</name>
<dbReference type="PANTHER" id="PTHR43485:SF1">
    <property type="entry name" value="FORMATE HYDROGENLYASE SUBUNIT 5-RELATED"/>
    <property type="match status" value="1"/>
</dbReference>
<dbReference type="InterPro" id="IPR052197">
    <property type="entry name" value="ComplexI_49kDa-like"/>
</dbReference>
<evidence type="ECO:0000259" key="2">
    <source>
        <dbReference type="Pfam" id="PF00346"/>
    </source>
</evidence>
<dbReference type="Pfam" id="PF00346">
    <property type="entry name" value="Complex1_49kDa"/>
    <property type="match status" value="1"/>
</dbReference>
<dbReference type="GO" id="GO:0016651">
    <property type="term" value="F:oxidoreductase activity, acting on NAD(P)H"/>
    <property type="evidence" value="ECO:0007669"/>
    <property type="project" value="InterPro"/>
</dbReference>
<evidence type="ECO:0000313" key="4">
    <source>
        <dbReference type="Proteomes" id="UP000319296"/>
    </source>
</evidence>
<gene>
    <name evidence="3" type="ORF">EVG15_08580</name>
</gene>
<sequence>MFKKFLGDYEFIWGPVKKGVCESSYYHFLTSSEELHELDITLGYKTRNAIKIAKEKNNLYEQILVIERIAGMYAFSASLSYCLAVEDYFDLTDKIPEYIKLIRMFFAELERLRNHVENLSEISGSTYLEVPSSLYAYYAEKIKQISSEVNFSRYLMGINTVGGIRLNNLNYCIDEAINTHTDVDINTNHDININITADMDTNANINSNFNTANTNKHNKDMLQGFKYIIKEVSLYINNIEKIIKQNSETKSHIDRLKTTGKINLKIAEKFHAEGIVAKSVGINKDLRLKYPYLSYKDIKLEPASYNDGDALSRYLVRIAEIRQSFNIIKICYEKLAKSFPDNILNSIESSHSSLSLNSSSSSDLNLKEQNKNEIDDNNKQFFNENLKNKNNFYELNAAAHNNKYGFGFSESSEGPIFCIVGEFNGKVFKKLNIKYPFDNNYKIFSYFTKNTMMMDFNINETSYNFSVAACDK</sequence>
<evidence type="ECO:0000313" key="3">
    <source>
        <dbReference type="EMBL" id="RZD17928.1"/>
    </source>
</evidence>
<dbReference type="GO" id="GO:0048038">
    <property type="term" value="F:quinone binding"/>
    <property type="evidence" value="ECO:0007669"/>
    <property type="project" value="InterPro"/>
</dbReference>
<accession>A0A519BKW5</accession>
<proteinExistence type="predicted"/>
<feature type="domain" description="NADH-quinone oxidoreductase subunit D" evidence="2">
    <location>
        <begin position="218"/>
        <end position="472"/>
    </location>
</feature>
<dbReference type="AlphaFoldDB" id="A0A519BKW5"/>
<dbReference type="InterPro" id="IPR001135">
    <property type="entry name" value="NADH_Q_OxRdtase_suD"/>
</dbReference>
<dbReference type="PANTHER" id="PTHR43485">
    <property type="entry name" value="HYDROGENASE-4 COMPONENT G"/>
    <property type="match status" value="1"/>
</dbReference>
<dbReference type="SUPFAM" id="SSF56762">
    <property type="entry name" value="HydB/Nqo4-like"/>
    <property type="match status" value="1"/>
</dbReference>
<organism evidence="3 4">
    <name type="scientific">Candidatus Acididesulfobacter diazotrophicus</name>
    <dbReference type="NCBI Taxonomy" id="2597226"/>
    <lineage>
        <taxon>Bacteria</taxon>
        <taxon>Deltaproteobacteria</taxon>
        <taxon>Candidatus Acidulodesulfobacterales</taxon>
        <taxon>Candidatus Acididesulfobacter</taxon>
    </lineage>
</organism>
<protein>
    <recommendedName>
        <fullName evidence="2">NADH-quinone oxidoreductase subunit D domain-containing protein</fullName>
    </recommendedName>
</protein>
<dbReference type="InterPro" id="IPR029014">
    <property type="entry name" value="NiFe-Hase_large"/>
</dbReference>
<keyword evidence="1" id="KW-0560">Oxidoreductase</keyword>
<reference evidence="3 4" key="1">
    <citation type="journal article" date="2019" name="ISME J.">
        <title>Insights into ecological role of a new deltaproteobacterial order Candidatus Acidulodesulfobacterales by metagenomics and metatranscriptomics.</title>
        <authorList>
            <person name="Tan S."/>
            <person name="Liu J."/>
            <person name="Fang Y."/>
            <person name="Hedlund B.P."/>
            <person name="Lian Z.H."/>
            <person name="Huang L.Y."/>
            <person name="Li J.T."/>
            <person name="Huang L.N."/>
            <person name="Li W.J."/>
            <person name="Jiang H.C."/>
            <person name="Dong H.L."/>
            <person name="Shu W.S."/>
        </authorList>
    </citation>
    <scope>NUCLEOTIDE SEQUENCE [LARGE SCALE GENOMIC DNA]</scope>
    <source>
        <strain evidence="3">AP1</strain>
    </source>
</reference>
<comment type="caution">
    <text evidence="3">The sequence shown here is derived from an EMBL/GenBank/DDBJ whole genome shotgun (WGS) entry which is preliminary data.</text>
</comment>
<dbReference type="Gene3D" id="1.10.645.10">
    <property type="entry name" value="Cytochrome-c3 Hydrogenase, chain B"/>
    <property type="match status" value="1"/>
</dbReference>
<dbReference type="EMBL" id="SGBB01000018">
    <property type="protein sequence ID" value="RZD17928.1"/>
    <property type="molecule type" value="Genomic_DNA"/>
</dbReference>